<keyword evidence="3" id="KW-1185">Reference proteome</keyword>
<dbReference type="Proteomes" id="UP001151287">
    <property type="component" value="Unassembled WGS sequence"/>
</dbReference>
<keyword evidence="1" id="KW-1133">Transmembrane helix</keyword>
<dbReference type="AlphaFoldDB" id="A0A9Q0HT76"/>
<evidence type="ECO:0000313" key="2">
    <source>
        <dbReference type="EMBL" id="KAJ1697589.1"/>
    </source>
</evidence>
<feature type="transmembrane region" description="Helical" evidence="1">
    <location>
        <begin position="34"/>
        <end position="57"/>
    </location>
</feature>
<keyword evidence="1" id="KW-0472">Membrane</keyword>
<dbReference type="Pfam" id="PF06708">
    <property type="entry name" value="DUF1195"/>
    <property type="match status" value="1"/>
</dbReference>
<dbReference type="EMBL" id="JAMQYH010000002">
    <property type="protein sequence ID" value="KAJ1697589.1"/>
    <property type="molecule type" value="Genomic_DNA"/>
</dbReference>
<sequence>MKENDRDSLRSPSPAIVGGGGDAAGLFGKGKYKAWALVAILLLAFWSMLTGTVTLNFSSRRHGLLLSPDDLVETPLREDLDVLEIEDREKLVRRMWDAYMHSERGPLPSFWQEAFEAAYEDLSGDDDQVRQAAISEIARMSLRMLNLDPPPLDNIKVATTTIPPILSLQFILNTHAPDTLRKTCFAVVVTQYFDSV</sequence>
<dbReference type="OrthoDB" id="2020737at2759"/>
<dbReference type="PANTHER" id="PTHR34358:SF2">
    <property type="entry name" value="OS03G0411600 PROTEIN"/>
    <property type="match status" value="1"/>
</dbReference>
<protein>
    <submittedName>
        <fullName evidence="2">Uncharacterized protein</fullName>
    </submittedName>
</protein>
<dbReference type="PANTHER" id="PTHR34358">
    <property type="entry name" value="OS03G0411600 PROTEIN"/>
    <property type="match status" value="1"/>
</dbReference>
<dbReference type="InterPro" id="IPR010608">
    <property type="entry name" value="DUF1195"/>
</dbReference>
<proteinExistence type="predicted"/>
<gene>
    <name evidence="2" type="ORF">LUZ63_006101</name>
</gene>
<reference evidence="2" key="1">
    <citation type="journal article" date="2022" name="Cell">
        <title>Repeat-based holocentromeres influence genome architecture and karyotype evolution.</title>
        <authorList>
            <person name="Hofstatter P.G."/>
            <person name="Thangavel G."/>
            <person name="Lux T."/>
            <person name="Neumann P."/>
            <person name="Vondrak T."/>
            <person name="Novak P."/>
            <person name="Zhang M."/>
            <person name="Costa L."/>
            <person name="Castellani M."/>
            <person name="Scott A."/>
            <person name="Toegelov H."/>
            <person name="Fuchs J."/>
            <person name="Mata-Sucre Y."/>
            <person name="Dias Y."/>
            <person name="Vanzela A.L.L."/>
            <person name="Huettel B."/>
            <person name="Almeida C.C.S."/>
            <person name="Simkova H."/>
            <person name="Souza G."/>
            <person name="Pedrosa-Harand A."/>
            <person name="Macas J."/>
            <person name="Mayer K.F.X."/>
            <person name="Houben A."/>
            <person name="Marques A."/>
        </authorList>
    </citation>
    <scope>NUCLEOTIDE SEQUENCE</scope>
    <source>
        <strain evidence="2">RhyBre1mFocal</strain>
    </source>
</reference>
<evidence type="ECO:0000256" key="1">
    <source>
        <dbReference type="SAM" id="Phobius"/>
    </source>
</evidence>
<organism evidence="2 3">
    <name type="scientific">Rhynchospora breviuscula</name>
    <dbReference type="NCBI Taxonomy" id="2022672"/>
    <lineage>
        <taxon>Eukaryota</taxon>
        <taxon>Viridiplantae</taxon>
        <taxon>Streptophyta</taxon>
        <taxon>Embryophyta</taxon>
        <taxon>Tracheophyta</taxon>
        <taxon>Spermatophyta</taxon>
        <taxon>Magnoliopsida</taxon>
        <taxon>Liliopsida</taxon>
        <taxon>Poales</taxon>
        <taxon>Cyperaceae</taxon>
        <taxon>Cyperoideae</taxon>
        <taxon>Rhynchosporeae</taxon>
        <taxon>Rhynchospora</taxon>
    </lineage>
</organism>
<evidence type="ECO:0000313" key="3">
    <source>
        <dbReference type="Proteomes" id="UP001151287"/>
    </source>
</evidence>
<name>A0A9Q0HT76_9POAL</name>
<comment type="caution">
    <text evidence="2">The sequence shown here is derived from an EMBL/GenBank/DDBJ whole genome shotgun (WGS) entry which is preliminary data.</text>
</comment>
<accession>A0A9Q0HT76</accession>
<keyword evidence="1" id="KW-0812">Transmembrane</keyword>